<evidence type="ECO:0000313" key="1">
    <source>
        <dbReference type="EMBL" id="JAI06354.1"/>
    </source>
</evidence>
<sequence>MSEFTESKWQQWPKHHSVKISLTTQLWHNLTTFSTTLTD</sequence>
<reference evidence="1" key="1">
    <citation type="submission" date="2014-11" db="EMBL/GenBank/DDBJ databases">
        <authorList>
            <person name="Amaro Gonzalez C."/>
        </authorList>
    </citation>
    <scope>NUCLEOTIDE SEQUENCE</scope>
</reference>
<reference evidence="1" key="2">
    <citation type="journal article" date="2015" name="Fish Shellfish Immunol.">
        <title>Early steps in the European eel (Anguilla anguilla)-Vibrio vulnificus interaction in the gills: Role of the RtxA13 toxin.</title>
        <authorList>
            <person name="Callol A."/>
            <person name="Pajuelo D."/>
            <person name="Ebbesson L."/>
            <person name="Teles M."/>
            <person name="MacKenzie S."/>
            <person name="Amaro C."/>
        </authorList>
    </citation>
    <scope>NUCLEOTIDE SEQUENCE</scope>
</reference>
<name>A0A0E9XXD9_ANGAN</name>
<dbReference type="AlphaFoldDB" id="A0A0E9XXD9"/>
<proteinExistence type="predicted"/>
<dbReference type="EMBL" id="GBXM01002224">
    <property type="protein sequence ID" value="JAI06354.1"/>
    <property type="molecule type" value="Transcribed_RNA"/>
</dbReference>
<protein>
    <submittedName>
        <fullName evidence="1">Uncharacterized protein</fullName>
    </submittedName>
</protein>
<accession>A0A0E9XXD9</accession>
<organism evidence="1">
    <name type="scientific">Anguilla anguilla</name>
    <name type="common">European freshwater eel</name>
    <name type="synonym">Muraena anguilla</name>
    <dbReference type="NCBI Taxonomy" id="7936"/>
    <lineage>
        <taxon>Eukaryota</taxon>
        <taxon>Metazoa</taxon>
        <taxon>Chordata</taxon>
        <taxon>Craniata</taxon>
        <taxon>Vertebrata</taxon>
        <taxon>Euteleostomi</taxon>
        <taxon>Actinopterygii</taxon>
        <taxon>Neopterygii</taxon>
        <taxon>Teleostei</taxon>
        <taxon>Anguilliformes</taxon>
        <taxon>Anguillidae</taxon>
        <taxon>Anguilla</taxon>
    </lineage>
</organism>